<reference evidence="2 3" key="2">
    <citation type="submission" date="2020-03" db="EMBL/GenBank/DDBJ databases">
        <title>Devosia chinhatensis sp. nov., isolated from a hexachlorocyclohexane (HCH) dump site in India.</title>
        <authorList>
            <person name="Kumar M."/>
            <person name="Lal R."/>
        </authorList>
    </citation>
    <scope>NUCLEOTIDE SEQUENCE [LARGE SCALE GENOMIC DNA]</scope>
    <source>
        <strain evidence="2 3">H239</strain>
    </source>
</reference>
<gene>
    <name evidence="2" type="ORF">G5575_03800</name>
</gene>
<comment type="caution">
    <text evidence="2">The sequence shown here is derived from an EMBL/GenBank/DDBJ whole genome shotgun (WGS) entry which is preliminary data.</text>
</comment>
<dbReference type="Proteomes" id="UP000474802">
    <property type="component" value="Unassembled WGS sequence"/>
</dbReference>
<feature type="signal peptide" evidence="1">
    <location>
        <begin position="1"/>
        <end position="18"/>
    </location>
</feature>
<proteinExistence type="predicted"/>
<dbReference type="EMBL" id="JAALFG010000001">
    <property type="protein sequence ID" value="NGP16926.1"/>
    <property type="molecule type" value="Genomic_DNA"/>
</dbReference>
<name>A0A6M1SKC6_9HYPH</name>
<dbReference type="GO" id="GO:0005829">
    <property type="term" value="C:cytosol"/>
    <property type="evidence" value="ECO:0007669"/>
    <property type="project" value="TreeGrafter"/>
</dbReference>
<dbReference type="Pfam" id="PF05981">
    <property type="entry name" value="CreA"/>
    <property type="match status" value="1"/>
</dbReference>
<evidence type="ECO:0000313" key="3">
    <source>
        <dbReference type="Proteomes" id="UP000474802"/>
    </source>
</evidence>
<dbReference type="AlphaFoldDB" id="A0A6M1SKC6"/>
<sequence>MHPIARLATVAVAAIALAACGNREEVGQVGVDWTGNDISVEAVADADVQGVVCHLAFFNRSFIDRLSQGNWFEDPSYSALDCSVVGPVTVGDIRTSAGGEEIFQQGRSLIWKSLRVTRIYDAANNSLIYLAHAREIQQGSGKMSLSVVPLNGLDVTWTNGAPNAQPMQGFGHGAISCAIAADRQERQSFVPCGTNKAKAFRARPLQAAVKSTIFSLKEADPHRRAEEGR</sequence>
<reference evidence="2 3" key="1">
    <citation type="submission" date="2020-02" db="EMBL/GenBank/DDBJ databases">
        <authorList>
            <person name="Khan S.A."/>
            <person name="Jeon C.O."/>
            <person name="Chun B.H."/>
        </authorList>
    </citation>
    <scope>NUCLEOTIDE SEQUENCE [LARGE SCALE GENOMIC DNA]</scope>
    <source>
        <strain evidence="2 3">H239</strain>
    </source>
</reference>
<dbReference type="InterPro" id="IPR010292">
    <property type="entry name" value="Uncharacterised_CreA"/>
</dbReference>
<keyword evidence="1" id="KW-0732">Signal</keyword>
<organism evidence="2 3">
    <name type="scientific">Devosia aurantiaca</name>
    <dbReference type="NCBI Taxonomy" id="2714858"/>
    <lineage>
        <taxon>Bacteria</taxon>
        <taxon>Pseudomonadati</taxon>
        <taxon>Pseudomonadota</taxon>
        <taxon>Alphaproteobacteria</taxon>
        <taxon>Hyphomicrobiales</taxon>
        <taxon>Devosiaceae</taxon>
        <taxon>Devosia</taxon>
    </lineage>
</organism>
<evidence type="ECO:0000256" key="1">
    <source>
        <dbReference type="SAM" id="SignalP"/>
    </source>
</evidence>
<keyword evidence="3" id="KW-1185">Reference proteome</keyword>
<dbReference type="PROSITE" id="PS51257">
    <property type="entry name" value="PROKAR_LIPOPROTEIN"/>
    <property type="match status" value="1"/>
</dbReference>
<dbReference type="PANTHER" id="PTHR37952">
    <property type="match status" value="1"/>
</dbReference>
<evidence type="ECO:0000313" key="2">
    <source>
        <dbReference type="EMBL" id="NGP16926.1"/>
    </source>
</evidence>
<protein>
    <submittedName>
        <fullName evidence="2">CREA protein</fullName>
    </submittedName>
</protein>
<accession>A0A6M1SKC6</accession>
<dbReference type="PANTHER" id="PTHR37952:SF2">
    <property type="entry name" value="PROTEIN CREA"/>
    <property type="match status" value="1"/>
</dbReference>
<feature type="chain" id="PRO_5026672170" evidence="1">
    <location>
        <begin position="19"/>
        <end position="229"/>
    </location>
</feature>